<protein>
    <submittedName>
        <fullName evidence="2">Uncharacterized protein</fullName>
    </submittedName>
</protein>
<sequence length="174" mass="20514">MIKPGTIFNMQMNGHFPVCALVPDISTEEDLYYVLNLETGDIDFEGALDEVNNEIEVRRHRIIASPSDVYEQIETENNRLSKFLGDLYDVNSNSSTEIKLKRQLRMEMHALEMIKGRTLNLIELLKDEEIDMRYAFNDLKEWVIKTERRAREAVDFIEKEYQEIECKETEDEED</sequence>
<reference evidence="2 3" key="1">
    <citation type="submission" date="2016-03" db="EMBL/GenBank/DDBJ databases">
        <title>Sequencing of Lactobacillus Species from Commercial Turkeys.</title>
        <authorList>
            <person name="Johnson T.J."/>
            <person name="Youmans B.P."/>
            <person name="Case K.A."/>
        </authorList>
    </citation>
    <scope>NUCLEOTIDE SEQUENCE [LARGE SCALE GENOMIC DNA]</scope>
    <source>
        <strain evidence="2 3">UMNLA1</strain>
    </source>
</reference>
<dbReference type="Proteomes" id="UP000563853">
    <property type="component" value="Unassembled WGS sequence"/>
</dbReference>
<proteinExistence type="predicted"/>
<accession>A0A231Q1M3</accession>
<dbReference type="EMBL" id="LUGO01000035">
    <property type="protein sequence ID" value="OXS41032.1"/>
    <property type="molecule type" value="Genomic_DNA"/>
</dbReference>
<evidence type="ECO:0000313" key="2">
    <source>
        <dbReference type="EMBL" id="OXS41032.1"/>
    </source>
</evidence>
<evidence type="ECO:0000313" key="3">
    <source>
        <dbReference type="Proteomes" id="UP000215261"/>
    </source>
</evidence>
<name>A0A231Q1M3_9LACO</name>
<comment type="caution">
    <text evidence="2">The sequence shown here is derived from an EMBL/GenBank/DDBJ whole genome shotgun (WGS) entry which is preliminary data.</text>
</comment>
<dbReference type="AlphaFoldDB" id="A0A231Q1M3"/>
<dbReference type="EMBL" id="JABAFP010000083">
    <property type="protein sequence ID" value="NME43238.1"/>
    <property type="molecule type" value="Genomic_DNA"/>
</dbReference>
<dbReference type="RefSeq" id="WP_094075279.1">
    <property type="nucleotide sequence ID" value="NZ_JABAFP010000083.1"/>
</dbReference>
<organism evidence="2 3">
    <name type="scientific">Ligilactobacillus agilis</name>
    <dbReference type="NCBI Taxonomy" id="1601"/>
    <lineage>
        <taxon>Bacteria</taxon>
        <taxon>Bacillati</taxon>
        <taxon>Bacillota</taxon>
        <taxon>Bacilli</taxon>
        <taxon>Lactobacillales</taxon>
        <taxon>Lactobacillaceae</taxon>
        <taxon>Ligilactobacillus</taxon>
    </lineage>
</organism>
<gene>
    <name evidence="2" type="ORF">AYP69_03420</name>
    <name evidence="1" type="ORF">HF863_10795</name>
</gene>
<evidence type="ECO:0000313" key="1">
    <source>
        <dbReference type="EMBL" id="NME43238.1"/>
    </source>
</evidence>
<evidence type="ECO:0000313" key="4">
    <source>
        <dbReference type="Proteomes" id="UP000563853"/>
    </source>
</evidence>
<reference evidence="1 4" key="2">
    <citation type="submission" date="2020-04" db="EMBL/GenBank/DDBJ databases">
        <authorList>
            <person name="Hitch T.C.A."/>
            <person name="Wylensek D."/>
            <person name="Clavel T."/>
        </authorList>
    </citation>
    <scope>NUCLEOTIDE SEQUENCE [LARGE SCALE GENOMIC DNA]</scope>
    <source>
        <strain evidence="1 4">WCA-389-WT-5H1</strain>
    </source>
</reference>
<dbReference type="Proteomes" id="UP000215261">
    <property type="component" value="Unassembled WGS sequence"/>
</dbReference>